<gene>
    <name evidence="14" type="ORF">D5018_17240</name>
</gene>
<dbReference type="GO" id="GO:0070006">
    <property type="term" value="F:metalloaminopeptidase activity"/>
    <property type="evidence" value="ECO:0007669"/>
    <property type="project" value="InterPro"/>
</dbReference>
<feature type="domain" description="Aminopeptidase P N-terminal" evidence="13">
    <location>
        <begin position="1"/>
        <end position="130"/>
    </location>
</feature>
<dbReference type="InterPro" id="IPR000994">
    <property type="entry name" value="Pept_M24"/>
</dbReference>
<comment type="caution">
    <text evidence="14">The sequence shown here is derived from an EMBL/GenBank/DDBJ whole genome shotgun (WGS) entry which is preliminary data.</text>
</comment>
<keyword evidence="8" id="KW-0482">Metalloprotease</keyword>
<dbReference type="AlphaFoldDB" id="A0A3L8PV61"/>
<dbReference type="PANTHER" id="PTHR43226">
    <property type="entry name" value="XAA-PRO AMINOPEPTIDASE 3"/>
    <property type="match status" value="1"/>
</dbReference>
<dbReference type="Gene3D" id="3.40.350.10">
    <property type="entry name" value="Creatinase/prolidase N-terminal domain"/>
    <property type="match status" value="1"/>
</dbReference>
<evidence type="ECO:0000256" key="2">
    <source>
        <dbReference type="ARBA" id="ARBA00001936"/>
    </source>
</evidence>
<comment type="catalytic activity">
    <reaction evidence="1">
        <text>Release of any N-terminal amino acid, including proline, that is linked to proline, even from a dipeptide or tripeptide.</text>
        <dbReference type="EC" id="3.4.11.9"/>
    </reaction>
</comment>
<protein>
    <recommendedName>
        <fullName evidence="10">Xaa-Pro aminopeptidase</fullName>
        <ecNumber evidence="4">3.4.11.9</ecNumber>
    </recommendedName>
    <alternativeName>
        <fullName evidence="11">Aminopeptidase P II</fullName>
    </alternativeName>
    <alternativeName>
        <fullName evidence="12">X-Pro aminopeptidase</fullName>
    </alternativeName>
</protein>
<organism evidence="14 15">
    <name type="scientific">Parashewanella curva</name>
    <dbReference type="NCBI Taxonomy" id="2338552"/>
    <lineage>
        <taxon>Bacteria</taxon>
        <taxon>Pseudomonadati</taxon>
        <taxon>Pseudomonadota</taxon>
        <taxon>Gammaproteobacteria</taxon>
        <taxon>Alteromonadales</taxon>
        <taxon>Shewanellaceae</taxon>
        <taxon>Parashewanella</taxon>
    </lineage>
</organism>
<comment type="cofactor">
    <cofactor evidence="2">
        <name>Mn(2+)</name>
        <dbReference type="ChEBI" id="CHEBI:29035"/>
    </cofactor>
</comment>
<evidence type="ECO:0000313" key="14">
    <source>
        <dbReference type="EMBL" id="RLV58463.1"/>
    </source>
</evidence>
<dbReference type="InterPro" id="IPR052433">
    <property type="entry name" value="X-Pro_dipept-like"/>
</dbReference>
<dbReference type="SUPFAM" id="SSF55920">
    <property type="entry name" value="Creatinase/aminopeptidase"/>
    <property type="match status" value="1"/>
</dbReference>
<dbReference type="OrthoDB" id="9806388at2"/>
<dbReference type="PANTHER" id="PTHR43226:SF4">
    <property type="entry name" value="XAA-PRO AMINOPEPTIDASE 3"/>
    <property type="match status" value="1"/>
</dbReference>
<evidence type="ECO:0000256" key="9">
    <source>
        <dbReference type="ARBA" id="ARBA00023211"/>
    </source>
</evidence>
<comment type="similarity">
    <text evidence="3">Belongs to the peptidase M24B family.</text>
</comment>
<keyword evidence="5" id="KW-0645">Protease</keyword>
<keyword evidence="15" id="KW-1185">Reference proteome</keyword>
<evidence type="ECO:0000256" key="7">
    <source>
        <dbReference type="ARBA" id="ARBA00022801"/>
    </source>
</evidence>
<dbReference type="Pfam" id="PF05195">
    <property type="entry name" value="AMP_N"/>
    <property type="match status" value="1"/>
</dbReference>
<evidence type="ECO:0000256" key="12">
    <source>
        <dbReference type="ARBA" id="ARBA00081411"/>
    </source>
</evidence>
<evidence type="ECO:0000256" key="1">
    <source>
        <dbReference type="ARBA" id="ARBA00001424"/>
    </source>
</evidence>
<evidence type="ECO:0000256" key="11">
    <source>
        <dbReference type="ARBA" id="ARBA00075356"/>
    </source>
</evidence>
<dbReference type="SMART" id="SM01011">
    <property type="entry name" value="AMP_N"/>
    <property type="match status" value="1"/>
</dbReference>
<sequence length="445" mass="50326">MDTIYKYRRDRLLKELPANSLVILVGYQQKVRSKNIKYHFRQENDFFYLTGFSEPNAYALIKKVDNDSVYSLFCQAKDAELETSFGSRAGIDGALTDFCADRAFNIDQFEEQLLKALDKVENVFISDESFIIFHQVIKWVNQQRHSAKFDVIKQYRSVQPLAKHLHQHRLIKSPLEIDCIKKAISASIDGHCAVMQCCPFVENESQLAALFMQAIAKHGCTEVAYPSIVASGDNAMCLHYEENNSILDENRMLLIDAGAEYQMYASDITRSYPISGTFTKAQKQIYELVLLALDSAIEKVTPGLVWNELYETCMTVLAKGLIELGLLKGEFNDVMKTEAYKRFTVHKTGHWLGMDVHDVGSYHDSDGNWITLAPNMVFTIEPGIYIPSNATDVPAEYRGIAIRIEDDILVTESGYENLSSAIPRTIEDIEAMMKSGSHISHLPVV</sequence>
<dbReference type="EMBL" id="QZEI01000071">
    <property type="protein sequence ID" value="RLV58463.1"/>
    <property type="molecule type" value="Genomic_DNA"/>
</dbReference>
<dbReference type="Gene3D" id="3.90.230.10">
    <property type="entry name" value="Creatinase/methionine aminopeptidase superfamily"/>
    <property type="match status" value="1"/>
</dbReference>
<dbReference type="FunFam" id="3.90.230.10:FF:000002">
    <property type="entry name" value="Xaa-Pro aminopeptidase 3"/>
    <property type="match status" value="1"/>
</dbReference>
<dbReference type="GO" id="GO:0006508">
    <property type="term" value="P:proteolysis"/>
    <property type="evidence" value="ECO:0007669"/>
    <property type="project" value="UniProtKB-KW"/>
</dbReference>
<proteinExistence type="inferred from homology"/>
<accession>A0A3L8PV61</accession>
<dbReference type="InterPro" id="IPR036005">
    <property type="entry name" value="Creatinase/aminopeptidase-like"/>
</dbReference>
<evidence type="ECO:0000256" key="6">
    <source>
        <dbReference type="ARBA" id="ARBA00022723"/>
    </source>
</evidence>
<evidence type="ECO:0000256" key="3">
    <source>
        <dbReference type="ARBA" id="ARBA00008766"/>
    </source>
</evidence>
<dbReference type="GO" id="GO:0030145">
    <property type="term" value="F:manganese ion binding"/>
    <property type="evidence" value="ECO:0007669"/>
    <property type="project" value="InterPro"/>
</dbReference>
<keyword evidence="9" id="KW-0464">Manganese</keyword>
<dbReference type="Proteomes" id="UP000281474">
    <property type="component" value="Unassembled WGS sequence"/>
</dbReference>
<evidence type="ECO:0000313" key="15">
    <source>
        <dbReference type="Proteomes" id="UP000281474"/>
    </source>
</evidence>
<evidence type="ECO:0000256" key="10">
    <source>
        <dbReference type="ARBA" id="ARBA00069363"/>
    </source>
</evidence>
<dbReference type="Pfam" id="PF00557">
    <property type="entry name" value="Peptidase_M24"/>
    <property type="match status" value="1"/>
</dbReference>
<dbReference type="InterPro" id="IPR029149">
    <property type="entry name" value="Creatin/AminoP/Spt16_N"/>
</dbReference>
<evidence type="ECO:0000259" key="13">
    <source>
        <dbReference type="SMART" id="SM01011"/>
    </source>
</evidence>
<dbReference type="RefSeq" id="WP_121840231.1">
    <property type="nucleotide sequence ID" value="NZ_ML014820.1"/>
</dbReference>
<dbReference type="CDD" id="cd01087">
    <property type="entry name" value="Prolidase"/>
    <property type="match status" value="1"/>
</dbReference>
<evidence type="ECO:0000256" key="8">
    <source>
        <dbReference type="ARBA" id="ARBA00023049"/>
    </source>
</evidence>
<dbReference type="InterPro" id="IPR007865">
    <property type="entry name" value="Aminopep_P_N"/>
</dbReference>
<evidence type="ECO:0000256" key="5">
    <source>
        <dbReference type="ARBA" id="ARBA00022670"/>
    </source>
</evidence>
<keyword evidence="7" id="KW-0378">Hydrolase</keyword>
<keyword evidence="6" id="KW-0479">Metal-binding</keyword>
<name>A0A3L8PV61_9GAMM</name>
<dbReference type="EC" id="3.4.11.9" evidence="4"/>
<dbReference type="SUPFAM" id="SSF53092">
    <property type="entry name" value="Creatinase/prolidase N-terminal domain"/>
    <property type="match status" value="1"/>
</dbReference>
<evidence type="ECO:0000256" key="4">
    <source>
        <dbReference type="ARBA" id="ARBA00012574"/>
    </source>
</evidence>
<reference evidence="14 15" key="1">
    <citation type="submission" date="2018-09" db="EMBL/GenBank/DDBJ databases">
        <title>Phylogeny of the Shewanellaceae, and recommendation for two new genera, Pseudoshewanella and Parashewanella.</title>
        <authorList>
            <person name="Wang G."/>
        </authorList>
    </citation>
    <scope>NUCLEOTIDE SEQUENCE [LARGE SCALE GENOMIC DNA]</scope>
    <source>
        <strain evidence="14 15">C51</strain>
    </source>
</reference>